<dbReference type="Proteomes" id="UP001341297">
    <property type="component" value="Unassembled WGS sequence"/>
</dbReference>
<dbReference type="RefSeq" id="WP_277620358.1">
    <property type="nucleotide sequence ID" value="NZ_JARRTL010000004.1"/>
</dbReference>
<keyword evidence="2" id="KW-1185">Reference proteome</keyword>
<accession>A0ABU6GXE7</accession>
<evidence type="ECO:0000313" key="2">
    <source>
        <dbReference type="Proteomes" id="UP001341297"/>
    </source>
</evidence>
<evidence type="ECO:0000313" key="1">
    <source>
        <dbReference type="EMBL" id="MEC0483433.1"/>
    </source>
</evidence>
<dbReference type="EMBL" id="JARRTL010000004">
    <property type="protein sequence ID" value="MEC0483433.1"/>
    <property type="molecule type" value="Genomic_DNA"/>
</dbReference>
<comment type="caution">
    <text evidence="1">The sequence shown here is derived from an EMBL/GenBank/DDBJ whole genome shotgun (WGS) entry which is preliminary data.</text>
</comment>
<name>A0ABU6GXE7_9BACI</name>
<gene>
    <name evidence="1" type="ORF">P8828_00975</name>
</gene>
<protein>
    <submittedName>
        <fullName evidence="1">Uncharacterized protein</fullName>
    </submittedName>
</protein>
<proteinExistence type="predicted"/>
<organism evidence="1 2">
    <name type="scientific">Bacillus glycinifermentans</name>
    <dbReference type="NCBI Taxonomy" id="1664069"/>
    <lineage>
        <taxon>Bacteria</taxon>
        <taxon>Bacillati</taxon>
        <taxon>Bacillota</taxon>
        <taxon>Bacilli</taxon>
        <taxon>Bacillales</taxon>
        <taxon>Bacillaceae</taxon>
        <taxon>Bacillus</taxon>
    </lineage>
</organism>
<reference evidence="1 2" key="1">
    <citation type="submission" date="2023-03" db="EMBL/GenBank/DDBJ databases">
        <title>Agriculturally important microbes genome sequencing.</title>
        <authorList>
            <person name="Dunlap C."/>
        </authorList>
    </citation>
    <scope>NUCLEOTIDE SEQUENCE [LARGE SCALE GENOMIC DNA]</scope>
    <source>
        <strain evidence="1 2">CBP-3203</strain>
    </source>
</reference>
<sequence>MNRKTFGGEAIENYLGKIESVLEGGESVKCVDINEFYDSDYD</sequence>